<organism evidence="2 3">
    <name type="scientific">Dechloromonas hankyongensis</name>
    <dbReference type="NCBI Taxonomy" id="2908002"/>
    <lineage>
        <taxon>Bacteria</taxon>
        <taxon>Pseudomonadati</taxon>
        <taxon>Pseudomonadota</taxon>
        <taxon>Betaproteobacteria</taxon>
        <taxon>Rhodocyclales</taxon>
        <taxon>Azonexaceae</taxon>
        <taxon>Dechloromonas</taxon>
    </lineage>
</organism>
<feature type="region of interest" description="Disordered" evidence="1">
    <location>
        <begin position="53"/>
        <end position="72"/>
    </location>
</feature>
<gene>
    <name evidence="2" type="ORF">LZ012_01905</name>
</gene>
<dbReference type="RefSeq" id="WP_275706967.1">
    <property type="nucleotide sequence ID" value="NZ_JAKLTN010000001.1"/>
</dbReference>
<accession>A0ABS9JXW5</accession>
<feature type="compositionally biased region" description="Polar residues" evidence="1">
    <location>
        <begin position="53"/>
        <end position="66"/>
    </location>
</feature>
<dbReference type="InterPro" id="IPR025906">
    <property type="entry name" value="YjfB_motility"/>
</dbReference>
<dbReference type="Pfam" id="PF14070">
    <property type="entry name" value="YjfB_motility"/>
    <property type="match status" value="1"/>
</dbReference>
<keyword evidence="3" id="KW-1185">Reference proteome</keyword>
<dbReference type="Proteomes" id="UP001165384">
    <property type="component" value="Unassembled WGS sequence"/>
</dbReference>
<protein>
    <submittedName>
        <fullName evidence="2">YjfB family protein</fullName>
    </submittedName>
</protein>
<sequence>MCPKRSERKMDITSMGSLSAVLAQTQASDAVGIAVLKKALDIQEQTAMQLIQALPQPSSNPPNLGNNVDVKA</sequence>
<evidence type="ECO:0000313" key="3">
    <source>
        <dbReference type="Proteomes" id="UP001165384"/>
    </source>
</evidence>
<proteinExistence type="predicted"/>
<evidence type="ECO:0000313" key="2">
    <source>
        <dbReference type="EMBL" id="MCG2575744.1"/>
    </source>
</evidence>
<name>A0ABS9JXW5_9RHOO</name>
<evidence type="ECO:0000256" key="1">
    <source>
        <dbReference type="SAM" id="MobiDB-lite"/>
    </source>
</evidence>
<reference evidence="2" key="1">
    <citation type="submission" date="2022-01" db="EMBL/GenBank/DDBJ databases">
        <authorList>
            <person name="Jo J.-H."/>
            <person name="Im W.-T."/>
        </authorList>
    </citation>
    <scope>NUCLEOTIDE SEQUENCE</scope>
    <source>
        <strain evidence="2">XY25</strain>
    </source>
</reference>
<comment type="caution">
    <text evidence="2">The sequence shown here is derived from an EMBL/GenBank/DDBJ whole genome shotgun (WGS) entry which is preliminary data.</text>
</comment>
<dbReference type="EMBL" id="JAKLTN010000001">
    <property type="protein sequence ID" value="MCG2575744.1"/>
    <property type="molecule type" value="Genomic_DNA"/>
</dbReference>